<sequence length="153" mass="17627">MISSEAQNQLTIDNERIRQLFNTIDSTSILSSDININQMTPIVDIIFPEQASLNQRHLSTNDLKTSFDRFLLWNNNYNKDNSASSFCGEVTNDSTAFITRRQSTAHTSLRDTQHHNQQLHFHRPSLVIRPHITSSPIRLPSPTTLHDFIYNFT</sequence>
<evidence type="ECO:0000313" key="3">
    <source>
        <dbReference type="Proteomes" id="UP000663860"/>
    </source>
</evidence>
<dbReference type="Proteomes" id="UP000663868">
    <property type="component" value="Unassembled WGS sequence"/>
</dbReference>
<dbReference type="EMBL" id="CAJNOE010000018">
    <property type="protein sequence ID" value="CAF0741388.1"/>
    <property type="molecule type" value="Genomic_DNA"/>
</dbReference>
<name>A0A813NPW0_9BILA</name>
<accession>A0A813NPW0</accession>
<comment type="caution">
    <text evidence="1">The sequence shown here is derived from an EMBL/GenBank/DDBJ whole genome shotgun (WGS) entry which is preliminary data.</text>
</comment>
<proteinExistence type="predicted"/>
<organism evidence="1 3">
    <name type="scientific">Adineta steineri</name>
    <dbReference type="NCBI Taxonomy" id="433720"/>
    <lineage>
        <taxon>Eukaryota</taxon>
        <taxon>Metazoa</taxon>
        <taxon>Spiralia</taxon>
        <taxon>Gnathifera</taxon>
        <taxon>Rotifera</taxon>
        <taxon>Eurotatoria</taxon>
        <taxon>Bdelloidea</taxon>
        <taxon>Adinetida</taxon>
        <taxon>Adinetidae</taxon>
        <taxon>Adineta</taxon>
    </lineage>
</organism>
<gene>
    <name evidence="1" type="ORF">IZO911_LOCUS3565</name>
    <name evidence="2" type="ORF">KXQ929_LOCUS45519</name>
</gene>
<dbReference type="Proteomes" id="UP000663860">
    <property type="component" value="Unassembled WGS sequence"/>
</dbReference>
<dbReference type="AlphaFoldDB" id="A0A813NPW0"/>
<dbReference type="EMBL" id="CAJOBB010014155">
    <property type="protein sequence ID" value="CAF4300820.1"/>
    <property type="molecule type" value="Genomic_DNA"/>
</dbReference>
<protein>
    <submittedName>
        <fullName evidence="1">Uncharacterized protein</fullName>
    </submittedName>
</protein>
<reference evidence="1" key="1">
    <citation type="submission" date="2021-02" db="EMBL/GenBank/DDBJ databases">
        <authorList>
            <person name="Nowell W R."/>
        </authorList>
    </citation>
    <scope>NUCLEOTIDE SEQUENCE</scope>
</reference>
<evidence type="ECO:0000313" key="2">
    <source>
        <dbReference type="EMBL" id="CAF4300820.1"/>
    </source>
</evidence>
<evidence type="ECO:0000313" key="1">
    <source>
        <dbReference type="EMBL" id="CAF0741388.1"/>
    </source>
</evidence>